<dbReference type="RefSeq" id="WP_048739475.1">
    <property type="nucleotide sequence ID" value="NZ_CP047211.1"/>
</dbReference>
<dbReference type="EMBL" id="JBHRZN010000001">
    <property type="protein sequence ID" value="MFC3848827.1"/>
    <property type="molecule type" value="Genomic_DNA"/>
</dbReference>
<proteinExistence type="predicted"/>
<gene>
    <name evidence="2" type="ORF">ACFORJ_01405</name>
</gene>
<dbReference type="Proteomes" id="UP001595751">
    <property type="component" value="Unassembled WGS sequence"/>
</dbReference>
<dbReference type="InterPro" id="IPR037883">
    <property type="entry name" value="Knr4/Smi1-like_sf"/>
</dbReference>
<comment type="caution">
    <text evidence="2">The sequence shown here is derived from an EMBL/GenBank/DDBJ whole genome shotgun (WGS) entry which is preliminary data.</text>
</comment>
<evidence type="ECO:0000259" key="1">
    <source>
        <dbReference type="SMART" id="SM00860"/>
    </source>
</evidence>
<dbReference type="PANTHER" id="PTHR47432">
    <property type="entry name" value="CELL WALL ASSEMBLY REGULATOR SMI1"/>
    <property type="match status" value="1"/>
</dbReference>
<evidence type="ECO:0000313" key="2">
    <source>
        <dbReference type="EMBL" id="MFC3848827.1"/>
    </source>
</evidence>
<accession>A0ABV7ZNI2</accession>
<dbReference type="SMART" id="SM00860">
    <property type="entry name" value="SMI1_KNR4"/>
    <property type="match status" value="1"/>
</dbReference>
<dbReference type="Gene3D" id="3.40.1580.10">
    <property type="entry name" value="SMI1/KNR4-like"/>
    <property type="match status" value="1"/>
</dbReference>
<dbReference type="Pfam" id="PF09346">
    <property type="entry name" value="SMI1_KNR4"/>
    <property type="match status" value="1"/>
</dbReference>
<reference evidence="3" key="1">
    <citation type="journal article" date="2019" name="Int. J. Syst. Evol. Microbiol.">
        <title>The Global Catalogue of Microorganisms (GCM) 10K type strain sequencing project: providing services to taxonomists for standard genome sequencing and annotation.</title>
        <authorList>
            <consortium name="The Broad Institute Genomics Platform"/>
            <consortium name="The Broad Institute Genome Sequencing Center for Infectious Disease"/>
            <person name="Wu L."/>
            <person name="Ma J."/>
        </authorList>
    </citation>
    <scope>NUCLEOTIDE SEQUENCE [LARGE SCALE GENOMIC DNA]</scope>
    <source>
        <strain evidence="3">CCUG 53252</strain>
    </source>
</reference>
<organism evidence="2 3">
    <name type="scientific">Corynebacterium hansenii</name>
    <dbReference type="NCBI Taxonomy" id="394964"/>
    <lineage>
        <taxon>Bacteria</taxon>
        <taxon>Bacillati</taxon>
        <taxon>Actinomycetota</taxon>
        <taxon>Actinomycetes</taxon>
        <taxon>Mycobacteriales</taxon>
        <taxon>Corynebacteriaceae</taxon>
        <taxon>Corynebacterium</taxon>
    </lineage>
</organism>
<sequence>MTESNANAQDPVARVNAAWDRIEGLLPEDAFGPAASHEDLDDLEKQLGVTLPDDVRASWSRHGSMEGPPWDGGWIQPPAKIISDWRMWTETEADGGFEGFVEDAEDNADSEGKWFHEAWIPLVHDHGGNHICLDTRTGRYVDMDHEYGSSFLRYTDWAGYLEHTAGMLETKGRPSEH</sequence>
<evidence type="ECO:0000313" key="3">
    <source>
        <dbReference type="Proteomes" id="UP001595751"/>
    </source>
</evidence>
<dbReference type="InterPro" id="IPR051873">
    <property type="entry name" value="KNR4/SMI1_regulator"/>
</dbReference>
<dbReference type="SUPFAM" id="SSF160631">
    <property type="entry name" value="SMI1/KNR4-like"/>
    <property type="match status" value="1"/>
</dbReference>
<name>A0ABV7ZNI2_9CORY</name>
<feature type="domain" description="Knr4/Smi1-like" evidence="1">
    <location>
        <begin position="34"/>
        <end position="163"/>
    </location>
</feature>
<dbReference type="PANTHER" id="PTHR47432:SF1">
    <property type="entry name" value="CELL WALL ASSEMBLY REGULATOR SMI1"/>
    <property type="match status" value="1"/>
</dbReference>
<protein>
    <submittedName>
        <fullName evidence="2">SMI1/KNR4 family protein</fullName>
    </submittedName>
</protein>
<dbReference type="InterPro" id="IPR018958">
    <property type="entry name" value="Knr4/Smi1-like_dom"/>
</dbReference>
<keyword evidence="3" id="KW-1185">Reference proteome</keyword>